<dbReference type="Proteomes" id="UP001642540">
    <property type="component" value="Unassembled WGS sequence"/>
</dbReference>
<evidence type="ECO:0000256" key="11">
    <source>
        <dbReference type="RuleBase" id="RU003822"/>
    </source>
</evidence>
<dbReference type="PIRSF" id="PIRSF005465">
    <property type="entry name" value="GIRK_kir"/>
    <property type="match status" value="1"/>
</dbReference>
<dbReference type="EMBL" id="CAXLJM020000164">
    <property type="protein sequence ID" value="CAL8145731.1"/>
    <property type="molecule type" value="Genomic_DNA"/>
</dbReference>
<keyword evidence="2 11" id="KW-0813">Transport</keyword>
<dbReference type="InterPro" id="IPR040445">
    <property type="entry name" value="Kir_TM"/>
</dbReference>
<accession>A0ABP1S7M1</accession>
<gene>
    <name evidence="15" type="ORF">ODALV1_LOCUS30581</name>
</gene>
<protein>
    <submittedName>
        <fullName evidence="15">Uncharacterized protein</fullName>
    </submittedName>
</protein>
<keyword evidence="16" id="KW-1185">Reference proteome</keyword>
<comment type="subcellular location">
    <subcellularLocation>
        <location evidence="1 11">Membrane</location>
        <topology evidence="1 11">Multi-pass membrane protein</topology>
    </subcellularLocation>
</comment>
<reference evidence="15 16" key="1">
    <citation type="submission" date="2024-08" db="EMBL/GenBank/DDBJ databases">
        <authorList>
            <person name="Cucini C."/>
            <person name="Frati F."/>
        </authorList>
    </citation>
    <scope>NUCLEOTIDE SEQUENCE [LARGE SCALE GENOMIC DNA]</scope>
</reference>
<dbReference type="InterPro" id="IPR041647">
    <property type="entry name" value="IRK_C"/>
</dbReference>
<keyword evidence="7 12" id="KW-1133">Transmembrane helix</keyword>
<comment type="caution">
    <text evidence="15">The sequence shown here is derived from an EMBL/GenBank/DDBJ whole genome shotgun (WGS) entry which is preliminary data.</text>
</comment>
<dbReference type="InterPro" id="IPR013518">
    <property type="entry name" value="K_chnl_inward-rec_Kir_cyto"/>
</dbReference>
<evidence type="ECO:0000256" key="1">
    <source>
        <dbReference type="ARBA" id="ARBA00004141"/>
    </source>
</evidence>
<dbReference type="Gene3D" id="1.10.287.70">
    <property type="match status" value="1"/>
</dbReference>
<dbReference type="Pfam" id="PF17655">
    <property type="entry name" value="IRK_C"/>
    <property type="match status" value="1"/>
</dbReference>
<evidence type="ECO:0000256" key="12">
    <source>
        <dbReference type="SAM" id="Phobius"/>
    </source>
</evidence>
<keyword evidence="4 11" id="KW-0812">Transmembrane</keyword>
<keyword evidence="6 11" id="KW-0630">Potassium</keyword>
<keyword evidence="10 11" id="KW-0407">Ion channel</keyword>
<evidence type="ECO:0000256" key="3">
    <source>
        <dbReference type="ARBA" id="ARBA00022538"/>
    </source>
</evidence>
<evidence type="ECO:0000256" key="4">
    <source>
        <dbReference type="ARBA" id="ARBA00022692"/>
    </source>
</evidence>
<dbReference type="SUPFAM" id="SSF81296">
    <property type="entry name" value="E set domains"/>
    <property type="match status" value="1"/>
</dbReference>
<evidence type="ECO:0000259" key="13">
    <source>
        <dbReference type="Pfam" id="PF01007"/>
    </source>
</evidence>
<evidence type="ECO:0000256" key="5">
    <source>
        <dbReference type="ARBA" id="ARBA00022882"/>
    </source>
</evidence>
<sequence length="380" mass="43350">MSVIENLKRRKSSITSLEGVKVCISNGNLEPKNIKKSSEIVKKYNQSRAVTKEGYCNFIPINVSKQKQKYLSDIFTTVVEAQWRWTLFVFCLMYFGTWTIFAVLWYALLFFHGDFDHFGEEDWNPCVTGIQTFTTAFLFSVETQHTTGYGFYELTEHCSAGVLLFCLQSIVGVMLEGVMVGLVLIKTMRAKKRSETIMFSKNAVIGMRDGVLCFMFRVADMRKTHLVEAHVRAQLIKKKNTKEGEVVPMAQEEIEVGGEGEKENRVLLFWPATIIHEISGEHDENEIISPLKDIKEEDLHERNDDSFEIIVVLEGIVESTGCTVQARSSYLPSEILWGHRFEKLVFGKANDGNRTVDLSTFHETQPIAMDIDKEEEKVAL</sequence>
<comment type="similarity">
    <text evidence="11">Belongs to the inward rectifier-type potassium channel (TC 1.A.2.1) family.</text>
</comment>
<evidence type="ECO:0000256" key="2">
    <source>
        <dbReference type="ARBA" id="ARBA00022448"/>
    </source>
</evidence>
<evidence type="ECO:0000313" key="16">
    <source>
        <dbReference type="Proteomes" id="UP001642540"/>
    </source>
</evidence>
<dbReference type="SUPFAM" id="SSF81324">
    <property type="entry name" value="Voltage-gated potassium channels"/>
    <property type="match status" value="1"/>
</dbReference>
<evidence type="ECO:0000256" key="6">
    <source>
        <dbReference type="ARBA" id="ARBA00022958"/>
    </source>
</evidence>
<dbReference type="PANTHER" id="PTHR11767:SF102">
    <property type="entry name" value="INWARDLY RECTIFYING POTASSIUM CHANNEL 1, ISOFORM F"/>
    <property type="match status" value="1"/>
</dbReference>
<keyword evidence="9 12" id="KW-0472">Membrane</keyword>
<feature type="transmembrane region" description="Helical" evidence="12">
    <location>
        <begin position="85"/>
        <end position="108"/>
    </location>
</feature>
<keyword evidence="5 11" id="KW-0851">Voltage-gated channel</keyword>
<organism evidence="15 16">
    <name type="scientific">Orchesella dallaii</name>
    <dbReference type="NCBI Taxonomy" id="48710"/>
    <lineage>
        <taxon>Eukaryota</taxon>
        <taxon>Metazoa</taxon>
        <taxon>Ecdysozoa</taxon>
        <taxon>Arthropoda</taxon>
        <taxon>Hexapoda</taxon>
        <taxon>Collembola</taxon>
        <taxon>Entomobryomorpha</taxon>
        <taxon>Entomobryoidea</taxon>
        <taxon>Orchesellidae</taxon>
        <taxon>Orchesellinae</taxon>
        <taxon>Orchesella</taxon>
    </lineage>
</organism>
<feature type="transmembrane region" description="Helical" evidence="12">
    <location>
        <begin position="162"/>
        <end position="185"/>
    </location>
</feature>
<evidence type="ECO:0000256" key="8">
    <source>
        <dbReference type="ARBA" id="ARBA00023065"/>
    </source>
</evidence>
<feature type="domain" description="Inward rectifier potassium channel C-terminal" evidence="14">
    <location>
        <begin position="197"/>
        <end position="369"/>
    </location>
</feature>
<name>A0ABP1S7M1_9HEXA</name>
<dbReference type="InterPro" id="IPR014756">
    <property type="entry name" value="Ig_E-set"/>
</dbReference>
<dbReference type="PANTHER" id="PTHR11767">
    <property type="entry name" value="INWARD RECTIFIER POTASSIUM CHANNEL"/>
    <property type="match status" value="1"/>
</dbReference>
<evidence type="ECO:0000313" key="15">
    <source>
        <dbReference type="EMBL" id="CAL8145731.1"/>
    </source>
</evidence>
<dbReference type="PRINTS" id="PR01320">
    <property type="entry name" value="KIRCHANNEL"/>
</dbReference>
<feature type="domain" description="Potassium channel inwardly rectifying transmembrane" evidence="13">
    <location>
        <begin position="50"/>
        <end position="189"/>
    </location>
</feature>
<dbReference type="Pfam" id="PF01007">
    <property type="entry name" value="IRK"/>
    <property type="match status" value="1"/>
</dbReference>
<dbReference type="Gene3D" id="2.60.40.1400">
    <property type="entry name" value="G protein-activated inward rectifier potassium channel 1"/>
    <property type="match status" value="1"/>
</dbReference>
<dbReference type="InterPro" id="IPR016449">
    <property type="entry name" value="K_chnl_inward-rec_Kir"/>
</dbReference>
<evidence type="ECO:0000256" key="9">
    <source>
        <dbReference type="ARBA" id="ARBA00023136"/>
    </source>
</evidence>
<keyword evidence="8 11" id="KW-0406">Ion transport</keyword>
<proteinExistence type="inferred from homology"/>
<keyword evidence="3 11" id="KW-0633">Potassium transport</keyword>
<evidence type="ECO:0000256" key="7">
    <source>
        <dbReference type="ARBA" id="ARBA00022989"/>
    </source>
</evidence>
<evidence type="ECO:0000256" key="10">
    <source>
        <dbReference type="ARBA" id="ARBA00023303"/>
    </source>
</evidence>
<evidence type="ECO:0000259" key="14">
    <source>
        <dbReference type="Pfam" id="PF17655"/>
    </source>
</evidence>